<comment type="caution">
    <text evidence="1">The sequence shown here is derived from an EMBL/GenBank/DDBJ whole genome shotgun (WGS) entry which is preliminary data.</text>
</comment>
<organism evidence="1 2">
    <name type="scientific">Pseudomonas syringae pv. avii</name>
    <dbReference type="NCBI Taxonomy" id="663959"/>
    <lineage>
        <taxon>Bacteria</taxon>
        <taxon>Pseudomonadati</taxon>
        <taxon>Pseudomonadota</taxon>
        <taxon>Gammaproteobacteria</taxon>
        <taxon>Pseudomonadales</taxon>
        <taxon>Pseudomonadaceae</taxon>
        <taxon>Pseudomonas</taxon>
        <taxon>Pseudomonas syringae</taxon>
    </lineage>
</organism>
<reference evidence="1 2" key="1">
    <citation type="submission" date="2018-08" db="EMBL/GenBank/DDBJ databases">
        <title>Recombination of ecologically and evolutionarily significant loci maintains genetic cohesion in the Pseudomonas syringae species complex.</title>
        <authorList>
            <person name="Dillon M."/>
            <person name="Thakur S."/>
            <person name="Almeida R.N.D."/>
            <person name="Weir B.S."/>
            <person name="Guttman D.S."/>
        </authorList>
    </citation>
    <scope>NUCLEOTIDE SEQUENCE [LARGE SCALE GENOMIC DNA]</scope>
    <source>
        <strain evidence="1 2">ICMP 14479</strain>
    </source>
</reference>
<accession>A0A3M5VT36</accession>
<dbReference type="Proteomes" id="UP000280395">
    <property type="component" value="Unassembled WGS sequence"/>
</dbReference>
<sequence>MLQLTRGEHAQTFGDPLWRQVMLRYLEDPEHFNGLRRLAEVPNFLASDKHPAQ</sequence>
<dbReference type="AlphaFoldDB" id="A0A3M5VT36"/>
<evidence type="ECO:0000313" key="2">
    <source>
        <dbReference type="Proteomes" id="UP000280395"/>
    </source>
</evidence>
<proteinExistence type="predicted"/>
<evidence type="ECO:0000313" key="1">
    <source>
        <dbReference type="EMBL" id="RMU61449.1"/>
    </source>
</evidence>
<name>A0A3M5VT36_PSESX</name>
<protein>
    <submittedName>
        <fullName evidence="1">Uncharacterized protein</fullName>
    </submittedName>
</protein>
<gene>
    <name evidence="1" type="ORF">ALP29_200860</name>
</gene>
<dbReference type="EMBL" id="RBUA01000398">
    <property type="protein sequence ID" value="RMU61449.1"/>
    <property type="molecule type" value="Genomic_DNA"/>
</dbReference>